<dbReference type="InterPro" id="IPR023352">
    <property type="entry name" value="MAPEG-like_dom_sf"/>
</dbReference>
<feature type="transmembrane region" description="Helical" evidence="5">
    <location>
        <begin position="117"/>
        <end position="135"/>
    </location>
</feature>
<dbReference type="PANTHER" id="PTHR35371:SF1">
    <property type="entry name" value="BLR7753 PROTEIN"/>
    <property type="match status" value="1"/>
</dbReference>
<keyword evidence="4 5" id="KW-0472">Membrane</keyword>
<evidence type="ECO:0000313" key="7">
    <source>
        <dbReference type="Proteomes" id="UP000315439"/>
    </source>
</evidence>
<dbReference type="OrthoDB" id="343936at2"/>
<organism evidence="6 7">
    <name type="scientific">Aliikangiella coralliicola</name>
    <dbReference type="NCBI Taxonomy" id="2592383"/>
    <lineage>
        <taxon>Bacteria</taxon>
        <taxon>Pseudomonadati</taxon>
        <taxon>Pseudomonadota</taxon>
        <taxon>Gammaproteobacteria</taxon>
        <taxon>Oceanospirillales</taxon>
        <taxon>Pleioneaceae</taxon>
        <taxon>Aliikangiella</taxon>
    </lineage>
</organism>
<sequence>METAYLYLALSGVLTVLLWTPYILARMVLWGVPTFLNNYPKGYPAEQPEPPLWAQRSHRAHLNLVETMPAFIAVIVAAGSIVQNNFDAIALWAQVFFYSRIAHALVYILGIPYLRTPSYLISWAAILMIGVQVAGQVN</sequence>
<feature type="transmembrane region" description="Helical" evidence="5">
    <location>
        <begin position="6"/>
        <end position="25"/>
    </location>
</feature>
<dbReference type="InterPro" id="IPR001129">
    <property type="entry name" value="Membr-assoc_MAPEG"/>
</dbReference>
<comment type="caution">
    <text evidence="6">The sequence shown here is derived from an EMBL/GenBank/DDBJ whole genome shotgun (WGS) entry which is preliminary data.</text>
</comment>
<keyword evidence="7" id="KW-1185">Reference proteome</keyword>
<proteinExistence type="predicted"/>
<dbReference type="RefSeq" id="WP_142933882.1">
    <property type="nucleotide sequence ID" value="NZ_ML660170.1"/>
</dbReference>
<accession>A0A545U4G7</accession>
<keyword evidence="3 5" id="KW-1133">Transmembrane helix</keyword>
<protein>
    <submittedName>
        <fullName evidence="6">MAPEG family protein</fullName>
    </submittedName>
</protein>
<evidence type="ECO:0000256" key="2">
    <source>
        <dbReference type="ARBA" id="ARBA00022692"/>
    </source>
</evidence>
<dbReference type="PANTHER" id="PTHR35371">
    <property type="entry name" value="INNER MEMBRANE PROTEIN"/>
    <property type="match status" value="1"/>
</dbReference>
<gene>
    <name evidence="6" type="ORF">FLL46_22235</name>
</gene>
<dbReference type="Gene3D" id="1.20.120.550">
    <property type="entry name" value="Membrane associated eicosanoid/glutathione metabolism-like domain"/>
    <property type="match status" value="1"/>
</dbReference>
<reference evidence="6 7" key="1">
    <citation type="submission" date="2019-07" db="EMBL/GenBank/DDBJ databases">
        <title>Draft genome for Aliikangiella sp. M105.</title>
        <authorList>
            <person name="Wang G."/>
        </authorList>
    </citation>
    <scope>NUCLEOTIDE SEQUENCE [LARGE SCALE GENOMIC DNA]</scope>
    <source>
        <strain evidence="6 7">M105</strain>
    </source>
</reference>
<dbReference type="Proteomes" id="UP000315439">
    <property type="component" value="Unassembled WGS sequence"/>
</dbReference>
<evidence type="ECO:0000256" key="5">
    <source>
        <dbReference type="SAM" id="Phobius"/>
    </source>
</evidence>
<dbReference type="SUPFAM" id="SSF161084">
    <property type="entry name" value="MAPEG domain-like"/>
    <property type="match status" value="1"/>
</dbReference>
<name>A0A545U4G7_9GAMM</name>
<dbReference type="GO" id="GO:0016020">
    <property type="term" value="C:membrane"/>
    <property type="evidence" value="ECO:0007669"/>
    <property type="project" value="UniProtKB-SubCell"/>
</dbReference>
<dbReference type="Pfam" id="PF01124">
    <property type="entry name" value="MAPEG"/>
    <property type="match status" value="1"/>
</dbReference>
<keyword evidence="2 5" id="KW-0812">Transmembrane</keyword>
<feature type="transmembrane region" description="Helical" evidence="5">
    <location>
        <begin position="89"/>
        <end position="110"/>
    </location>
</feature>
<feature type="transmembrane region" description="Helical" evidence="5">
    <location>
        <begin position="64"/>
        <end position="83"/>
    </location>
</feature>
<evidence type="ECO:0000256" key="4">
    <source>
        <dbReference type="ARBA" id="ARBA00023136"/>
    </source>
</evidence>
<comment type="subcellular location">
    <subcellularLocation>
        <location evidence="1">Membrane</location>
    </subcellularLocation>
</comment>
<dbReference type="EMBL" id="VIKS01000014">
    <property type="protein sequence ID" value="TQV84346.1"/>
    <property type="molecule type" value="Genomic_DNA"/>
</dbReference>
<evidence type="ECO:0000313" key="6">
    <source>
        <dbReference type="EMBL" id="TQV84346.1"/>
    </source>
</evidence>
<evidence type="ECO:0000256" key="1">
    <source>
        <dbReference type="ARBA" id="ARBA00004370"/>
    </source>
</evidence>
<evidence type="ECO:0000256" key="3">
    <source>
        <dbReference type="ARBA" id="ARBA00022989"/>
    </source>
</evidence>
<dbReference type="AlphaFoldDB" id="A0A545U4G7"/>